<dbReference type="GO" id="GO:0016020">
    <property type="term" value="C:membrane"/>
    <property type="evidence" value="ECO:0007669"/>
    <property type="project" value="InterPro"/>
</dbReference>
<feature type="domain" description="IRG-type G" evidence="5">
    <location>
        <begin position="43"/>
        <end position="223"/>
    </location>
</feature>
<dbReference type="GeneID" id="129342972"/>
<dbReference type="RefSeq" id="XP_054854905.1">
    <property type="nucleotide sequence ID" value="XM_054998930.1"/>
</dbReference>
<evidence type="ECO:0000256" key="2">
    <source>
        <dbReference type="ARBA" id="ARBA00022741"/>
    </source>
</evidence>
<reference evidence="7" key="1">
    <citation type="submission" date="2025-08" db="UniProtKB">
        <authorList>
            <consortium name="RefSeq"/>
        </authorList>
    </citation>
    <scope>IDENTIFICATION</scope>
    <source>
        <tissue evidence="7">Blood</tissue>
    </source>
</reference>
<keyword evidence="2" id="KW-0547">Nucleotide-binding</keyword>
<keyword evidence="6" id="KW-1185">Reference proteome</keyword>
<keyword evidence="3" id="KW-0378">Hydrolase</keyword>
<dbReference type="Pfam" id="PF05049">
    <property type="entry name" value="IIGP"/>
    <property type="match status" value="1"/>
</dbReference>
<accession>A0AA97KB56</accession>
<dbReference type="InterPro" id="IPR007743">
    <property type="entry name" value="Immunity-related_GTPase-like"/>
</dbReference>
<keyword evidence="4" id="KW-0342">GTP-binding</keyword>
<evidence type="ECO:0000256" key="1">
    <source>
        <dbReference type="ARBA" id="ARBA00005429"/>
    </source>
</evidence>
<organism evidence="6 7">
    <name type="scientific">Eublepharis macularius</name>
    <name type="common">Leopard gecko</name>
    <name type="synonym">Cyrtodactylus macularius</name>
    <dbReference type="NCBI Taxonomy" id="481883"/>
    <lineage>
        <taxon>Eukaryota</taxon>
        <taxon>Metazoa</taxon>
        <taxon>Chordata</taxon>
        <taxon>Craniata</taxon>
        <taxon>Vertebrata</taxon>
        <taxon>Euteleostomi</taxon>
        <taxon>Lepidosauria</taxon>
        <taxon>Squamata</taxon>
        <taxon>Bifurcata</taxon>
        <taxon>Gekkota</taxon>
        <taxon>Eublepharidae</taxon>
        <taxon>Eublepharinae</taxon>
        <taxon>Eublepharis</taxon>
    </lineage>
</organism>
<proteinExistence type="inferred from homology"/>
<gene>
    <name evidence="7" type="primary">LOC129342972</name>
</gene>
<protein>
    <submittedName>
        <fullName evidence="7">Interferon-inducible GTPase 5-like</fullName>
    </submittedName>
</protein>
<evidence type="ECO:0000313" key="7">
    <source>
        <dbReference type="RefSeq" id="XP_054854905.1"/>
    </source>
</evidence>
<dbReference type="Gene3D" id="3.40.50.300">
    <property type="entry name" value="P-loop containing nucleotide triphosphate hydrolases"/>
    <property type="match status" value="1"/>
</dbReference>
<evidence type="ECO:0000313" key="6">
    <source>
        <dbReference type="Proteomes" id="UP001190640"/>
    </source>
</evidence>
<dbReference type="PANTHER" id="PTHR32341:SF17">
    <property type="entry name" value="IRG-TYPE G DOMAIN-CONTAINING PROTEIN"/>
    <property type="match status" value="1"/>
</dbReference>
<dbReference type="InterPro" id="IPR030385">
    <property type="entry name" value="G_IRG_dom"/>
</dbReference>
<dbReference type="GO" id="GO:0003924">
    <property type="term" value="F:GTPase activity"/>
    <property type="evidence" value="ECO:0007669"/>
    <property type="project" value="TreeGrafter"/>
</dbReference>
<dbReference type="KEGG" id="emc:129342972"/>
<dbReference type="PANTHER" id="PTHR32341">
    <property type="entry name" value="INTERFERON-INDUCIBLE GTPASE"/>
    <property type="match status" value="1"/>
</dbReference>
<name>A0AA97KB56_EUBMA</name>
<evidence type="ECO:0000256" key="3">
    <source>
        <dbReference type="ARBA" id="ARBA00022801"/>
    </source>
</evidence>
<dbReference type="FunFam" id="3.40.50.300:FF:000541">
    <property type="entry name" value="Immunity related GTPase M"/>
    <property type="match status" value="1"/>
</dbReference>
<dbReference type="InterPro" id="IPR027417">
    <property type="entry name" value="P-loop_NTPase"/>
</dbReference>
<dbReference type="PROSITE" id="PS51716">
    <property type="entry name" value="G_IRG"/>
    <property type="match status" value="1"/>
</dbReference>
<comment type="similarity">
    <text evidence="1">Belongs to the TRAFAC class dynamin-like GTPase superfamily. IRG family.</text>
</comment>
<dbReference type="AlphaFoldDB" id="A0AA97KB56"/>
<evidence type="ECO:0000259" key="5">
    <source>
        <dbReference type="PROSITE" id="PS51716"/>
    </source>
</evidence>
<dbReference type="SUPFAM" id="SSF52540">
    <property type="entry name" value="P-loop containing nucleoside triphosphate hydrolases"/>
    <property type="match status" value="1"/>
</dbReference>
<dbReference type="Proteomes" id="UP001190640">
    <property type="component" value="Chromosome 15"/>
</dbReference>
<evidence type="ECO:0000256" key="4">
    <source>
        <dbReference type="ARBA" id="ARBA00023134"/>
    </source>
</evidence>
<dbReference type="GO" id="GO:0005525">
    <property type="term" value="F:GTP binding"/>
    <property type="evidence" value="ECO:0007669"/>
    <property type="project" value="UniProtKB-KW"/>
</dbReference>
<sequence length="396" mass="44439">MAIAFTKELIRKELEKLKNDLENRNLPDVIEQNDKYLNLLKNSTLDIAITGVSGAGKSSLVNALRGMTDSEEGAAETGETQITMERMKYSHPTFPNVSIWDLPGIGTPDFKAKNYLKKVHFKEYDFFVIVASNRFTTNDVLLAREILKMKKKFYYVRTKVDVSVDSERRKPNFCEEKCLDKIREYCCDNLAKAGESNPLVFLISRWDLNMFDFPHLQVTLENDLDDLKKYALIASMPAFSRDVLKKKKAAMESLIWKVSLVSCGIGAIPVPGLSLVCDIGILVATMRYFCKVFGLDEDSLRRLASRVRKPLSMLRSAIKKSPMASQVTTEFVTDLLTKSLVCGAVMAAEFALDFVPVLGSLTGGALSFVTTFYILKSFLHDVEEDAENVRAKAVES</sequence>
<dbReference type="InterPro" id="IPR051515">
    <property type="entry name" value="IRG"/>
</dbReference>